<evidence type="ECO:0000256" key="14">
    <source>
        <dbReference type="ARBA" id="ARBA00022980"/>
    </source>
</evidence>
<dbReference type="GO" id="GO:0005743">
    <property type="term" value="C:mitochondrial inner membrane"/>
    <property type="evidence" value="ECO:0007669"/>
    <property type="project" value="UniProtKB-ARBA"/>
</dbReference>
<dbReference type="CDD" id="cd00432">
    <property type="entry name" value="Ribosomal_L18_L5e"/>
    <property type="match status" value="1"/>
</dbReference>
<dbReference type="GO" id="GO:0000398">
    <property type="term" value="P:mRNA splicing, via spliceosome"/>
    <property type="evidence" value="ECO:0007669"/>
    <property type="project" value="InterPro"/>
</dbReference>
<dbReference type="Gene3D" id="3.30.40.10">
    <property type="entry name" value="Zinc/RING finger domain, C3HC4 (zinc finger)"/>
    <property type="match status" value="1"/>
</dbReference>
<comment type="pathway">
    <text evidence="4 22">Protein modification; protein ubiquitination.</text>
</comment>
<feature type="domain" description="U-box" evidence="23">
    <location>
        <begin position="1"/>
        <end position="73"/>
    </location>
</feature>
<comment type="catalytic activity">
    <reaction evidence="1 22">
        <text>S-ubiquitinyl-[E2 ubiquitin-conjugating enzyme]-L-cysteine + [acceptor protein]-L-lysine = [E2 ubiquitin-conjugating enzyme]-L-cysteine + N(6)-ubiquitinyl-[acceptor protein]-L-lysine.</text>
        <dbReference type="EC" id="2.3.2.27"/>
    </reaction>
</comment>
<evidence type="ECO:0000256" key="3">
    <source>
        <dbReference type="ARBA" id="ARBA00004642"/>
    </source>
</evidence>
<dbReference type="GO" id="GO:0071006">
    <property type="term" value="C:U2-type catalytic step 1 spliceosome"/>
    <property type="evidence" value="ECO:0007669"/>
    <property type="project" value="TreeGrafter"/>
</dbReference>
<keyword evidence="18 22" id="KW-0539">Nucleus</keyword>
<dbReference type="PROSITE" id="PS50231">
    <property type="entry name" value="RICIN_B_LECTIN"/>
    <property type="match status" value="1"/>
</dbReference>
<evidence type="ECO:0000256" key="12">
    <source>
        <dbReference type="ARBA" id="ARBA00022763"/>
    </source>
</evidence>
<evidence type="ECO:0000256" key="17">
    <source>
        <dbReference type="ARBA" id="ARBA00023204"/>
    </source>
</evidence>
<dbReference type="GO" id="GO:0006412">
    <property type="term" value="P:translation"/>
    <property type="evidence" value="ECO:0007669"/>
    <property type="project" value="InterPro"/>
</dbReference>
<dbReference type="SUPFAM" id="SSF57850">
    <property type="entry name" value="RING/U-box"/>
    <property type="match status" value="1"/>
</dbReference>
<feature type="repeat" description="WD" evidence="21">
    <location>
        <begin position="473"/>
        <end position="506"/>
    </location>
</feature>
<dbReference type="FunFam" id="3.30.40.10:FF:000027">
    <property type="entry name" value="Pre-mRNA-processing factor 19, putative"/>
    <property type="match status" value="1"/>
</dbReference>
<dbReference type="InterPro" id="IPR036322">
    <property type="entry name" value="WD40_repeat_dom_sf"/>
</dbReference>
<dbReference type="Gene3D" id="2.130.10.10">
    <property type="entry name" value="YVTN repeat-like/Quinoprotein amine dehydrogenase"/>
    <property type="match status" value="1"/>
</dbReference>
<evidence type="ECO:0000256" key="21">
    <source>
        <dbReference type="PROSITE-ProRule" id="PRU00221"/>
    </source>
</evidence>
<dbReference type="Pfam" id="PF24814">
    <property type="entry name" value="WD40_Prp19"/>
    <property type="match status" value="1"/>
</dbReference>
<dbReference type="InterPro" id="IPR013083">
    <property type="entry name" value="Znf_RING/FYVE/PHD"/>
</dbReference>
<comment type="function">
    <text evidence="22">Ubiquitin-protein ligase which is mainly involved pre-mRNA splicing and DNA repair. Required for pre-mRNA splicing as component of the spliceosome.</text>
</comment>
<keyword evidence="17 22" id="KW-0234">DNA repair</keyword>
<comment type="caution">
    <text evidence="24">The sequence shown here is derived from an EMBL/GenBank/DDBJ whole genome shotgun (WGS) entry which is preliminary data.</text>
</comment>
<keyword evidence="25" id="KW-1185">Reference proteome</keyword>
<evidence type="ECO:0000256" key="6">
    <source>
        <dbReference type="ARBA" id="ARBA00007116"/>
    </source>
</evidence>
<reference evidence="24" key="1">
    <citation type="journal article" date="2023" name="Science">
        <title>Genome structures resolve the early diversification of teleost fishes.</title>
        <authorList>
            <person name="Parey E."/>
            <person name="Louis A."/>
            <person name="Montfort J."/>
            <person name="Bouchez O."/>
            <person name="Roques C."/>
            <person name="Iampietro C."/>
            <person name="Lluch J."/>
            <person name="Castinel A."/>
            <person name="Donnadieu C."/>
            <person name="Desvignes T."/>
            <person name="Floi Bucao C."/>
            <person name="Jouanno E."/>
            <person name="Wen M."/>
            <person name="Mejri S."/>
            <person name="Dirks R."/>
            <person name="Jansen H."/>
            <person name="Henkel C."/>
            <person name="Chen W.J."/>
            <person name="Zahm M."/>
            <person name="Cabau C."/>
            <person name="Klopp C."/>
            <person name="Thompson A.W."/>
            <person name="Robinson-Rechavi M."/>
            <person name="Braasch I."/>
            <person name="Lecointre G."/>
            <person name="Bobe J."/>
            <person name="Postlethwait J.H."/>
            <person name="Berthelot C."/>
            <person name="Roest Crollius H."/>
            <person name="Guiguen Y."/>
        </authorList>
    </citation>
    <scope>NUCLEOTIDE SEQUENCE</scope>
    <source>
        <strain evidence="24">NC1722</strain>
    </source>
</reference>
<dbReference type="CDD" id="cd00200">
    <property type="entry name" value="WD40"/>
    <property type="match status" value="1"/>
</dbReference>
<comment type="similarity">
    <text evidence="5 22">Belongs to the WD repeat PRP19 family.</text>
</comment>
<evidence type="ECO:0000256" key="13">
    <source>
        <dbReference type="ARBA" id="ARBA00022786"/>
    </source>
</evidence>
<evidence type="ECO:0000256" key="5">
    <source>
        <dbReference type="ARBA" id="ARBA00006388"/>
    </source>
</evidence>
<keyword evidence="16 22" id="KW-0508">mRNA splicing</keyword>
<dbReference type="SUPFAM" id="SSF53137">
    <property type="entry name" value="Translational machinery components"/>
    <property type="match status" value="1"/>
</dbReference>
<dbReference type="CDD" id="cd16656">
    <property type="entry name" value="RING-Ubox_PRP19"/>
    <property type="match status" value="1"/>
</dbReference>
<evidence type="ECO:0000256" key="9">
    <source>
        <dbReference type="ARBA" id="ARBA00022679"/>
    </source>
</evidence>
<dbReference type="EMBL" id="JAINUG010000375">
    <property type="protein sequence ID" value="KAJ8373055.1"/>
    <property type="molecule type" value="Genomic_DNA"/>
</dbReference>
<evidence type="ECO:0000256" key="18">
    <source>
        <dbReference type="ARBA" id="ARBA00023242"/>
    </source>
</evidence>
<keyword evidence="14" id="KW-0689">Ribosomal protein</keyword>
<proteinExistence type="inferred from homology"/>
<dbReference type="PROSITE" id="PS00678">
    <property type="entry name" value="WD_REPEATS_1"/>
    <property type="match status" value="1"/>
</dbReference>
<evidence type="ECO:0000256" key="16">
    <source>
        <dbReference type="ARBA" id="ARBA00023187"/>
    </source>
</evidence>
<evidence type="ECO:0000256" key="19">
    <source>
        <dbReference type="ARBA" id="ARBA00023274"/>
    </source>
</evidence>
<comment type="function">
    <text evidence="20">Together with thiosulfate sulfurtransferase (TST), acts as a mitochondrial import factor for the cytosolic 5S rRNA. The precursor form shows RNA chaperone activity; is able to fold the 5S rRNA into an import-competent conformation that is recognized by rhodanese (TST). Both the cytoplasmic and mitochondrial forms are able to bind to the helix IV-loop D in the gamma domain of the 5S rRNA.</text>
</comment>
<comment type="similarity">
    <text evidence="6">Belongs to the universal ribosomal protein uL18 family.</text>
</comment>
<keyword evidence="10 22" id="KW-0747">Spliceosome</keyword>
<dbReference type="SMART" id="SM00504">
    <property type="entry name" value="Ubox"/>
    <property type="match status" value="1"/>
</dbReference>
<keyword evidence="13 22" id="KW-0833">Ubl conjugation pathway</keyword>
<keyword evidence="9 22" id="KW-0808">Transferase</keyword>
<evidence type="ECO:0000256" key="11">
    <source>
        <dbReference type="ARBA" id="ARBA00022737"/>
    </source>
</evidence>
<organism evidence="24 25">
    <name type="scientific">Aldrovandia affinis</name>
    <dbReference type="NCBI Taxonomy" id="143900"/>
    <lineage>
        <taxon>Eukaryota</taxon>
        <taxon>Metazoa</taxon>
        <taxon>Chordata</taxon>
        <taxon>Craniata</taxon>
        <taxon>Vertebrata</taxon>
        <taxon>Euteleostomi</taxon>
        <taxon>Actinopterygii</taxon>
        <taxon>Neopterygii</taxon>
        <taxon>Teleostei</taxon>
        <taxon>Notacanthiformes</taxon>
        <taxon>Halosauridae</taxon>
        <taxon>Aldrovandia</taxon>
    </lineage>
</organism>
<dbReference type="InterPro" id="IPR001680">
    <property type="entry name" value="WD40_rpt"/>
</dbReference>
<name>A0AAD7W2C8_9TELE</name>
<sequence length="704" mass="77224">MSLVCAICNEVPERPCVSPVSSQVFERRLIEKYIAENGVDPINGQPLSEEQLIDIKVSHPVRPKAPSATSIPAILKALQDEWDAVMLHSFTLRQQLQTTRQELSHALYQHDAACRVIARLTKEVTAAREALATLKPQAGLVVPQAIAASHPQAAAGGGELMEVSEQQVGMTQEITQKLQDKATVLTTERKKRGKTVPEELVRTEDLSKYRQEASHAGLHSASVPGILSLDLCPTDTNKVLTGGADKNVVVFDKREEQIVATLKGHTKKVTSVIYHPSQAVVFSASPDSSIRVWSVSGGNCVQVIRAHEAGVTGLSLHATGDYLLSSSEDQYWAFSDVQTGRVLTKVTDEAAGCALTCAQFHPDGLIFGTGTADSQIKIWDLKERTNVANFPGHSGPVTAIAFSENGYYLATGAQDSSLKLWDLRKLKNFKTITLDNSYEVKSLVFDQSGTYLAVGGSDIRVYICKQWSEVVNFTEHSGLVTGVAFGEHAQFLTSTGMDRSLKFYSLCFRQMAVVGDLGRSVRLLLGQAQRGGLRGVHGFAGSRNPARCMSGQTAPEPEPEYDDNERVSQTFVNRNPRNLEQMALAVKDRGWGTAWPSRQCYHRLVFSRSQKHVRAQVFAVGSVEPVLCCSTQEWALKRELGSTRAVAACQAVGEVLAQRCRHAGLCRLTFRAVPWQFRSPAVQKFWTAMKEGGITLSEPRRKYI</sequence>
<dbReference type="InterPro" id="IPR013915">
    <property type="entry name" value="Prp19_cc"/>
</dbReference>
<feature type="repeat" description="WD" evidence="21">
    <location>
        <begin position="262"/>
        <end position="303"/>
    </location>
</feature>
<dbReference type="Pfam" id="PF08606">
    <property type="entry name" value="Prp19"/>
    <property type="match status" value="1"/>
</dbReference>
<comment type="subunit">
    <text evidence="22">Homotetramer.</text>
</comment>
<evidence type="ECO:0000256" key="1">
    <source>
        <dbReference type="ARBA" id="ARBA00000900"/>
    </source>
</evidence>
<feature type="repeat" description="WD" evidence="21">
    <location>
        <begin position="390"/>
        <end position="431"/>
    </location>
</feature>
<dbReference type="PRINTS" id="PR00320">
    <property type="entry name" value="GPROTEINBRPT"/>
</dbReference>
<dbReference type="GO" id="GO:0005840">
    <property type="term" value="C:ribosome"/>
    <property type="evidence" value="ECO:0007669"/>
    <property type="project" value="UniProtKB-KW"/>
</dbReference>
<dbReference type="SMART" id="SM00320">
    <property type="entry name" value="WD40"/>
    <property type="match status" value="7"/>
</dbReference>
<dbReference type="PROSITE" id="PS50082">
    <property type="entry name" value="WD_REPEATS_2"/>
    <property type="match status" value="4"/>
</dbReference>
<evidence type="ECO:0000259" key="23">
    <source>
        <dbReference type="PROSITE" id="PS51698"/>
    </source>
</evidence>
<evidence type="ECO:0000256" key="20">
    <source>
        <dbReference type="ARBA" id="ARBA00059887"/>
    </source>
</evidence>
<protein>
    <recommendedName>
        <fullName evidence="22">Pre-mRNA-processing factor 19</fullName>
        <ecNumber evidence="22">2.3.2.27</ecNumber>
    </recommendedName>
</protein>
<evidence type="ECO:0000313" key="24">
    <source>
        <dbReference type="EMBL" id="KAJ8373055.1"/>
    </source>
</evidence>
<evidence type="ECO:0000256" key="10">
    <source>
        <dbReference type="ARBA" id="ARBA00022728"/>
    </source>
</evidence>
<dbReference type="PROSITE" id="PS51698">
    <property type="entry name" value="U_BOX"/>
    <property type="match status" value="1"/>
</dbReference>
<evidence type="ECO:0000256" key="22">
    <source>
        <dbReference type="RuleBase" id="RU367101"/>
    </source>
</evidence>
<dbReference type="GO" id="GO:0003735">
    <property type="term" value="F:structural constituent of ribosome"/>
    <property type="evidence" value="ECO:0007669"/>
    <property type="project" value="InterPro"/>
</dbReference>
<accession>A0AAD7W2C8</accession>
<dbReference type="EC" id="2.3.2.27" evidence="22"/>
<dbReference type="PANTHER" id="PTHR43995">
    <property type="entry name" value="PRE-MRNA-PROCESSING FACTOR 19"/>
    <property type="match status" value="1"/>
</dbReference>
<dbReference type="FunFam" id="3.30.420.80:FF:000005">
    <property type="entry name" value="39S ribosomal protein L18, mitochondrial"/>
    <property type="match status" value="1"/>
</dbReference>
<dbReference type="InterPro" id="IPR057268">
    <property type="entry name" value="Ribosomal_L18"/>
</dbReference>
<feature type="repeat" description="WD" evidence="21">
    <location>
        <begin position="355"/>
        <end position="389"/>
    </location>
</feature>
<dbReference type="PROSITE" id="PS50294">
    <property type="entry name" value="WD_REPEATS_REGION"/>
    <property type="match status" value="2"/>
</dbReference>
<dbReference type="InterPro" id="IPR015943">
    <property type="entry name" value="WD40/YVTN_repeat-like_dom_sf"/>
</dbReference>
<dbReference type="GO" id="GO:0005654">
    <property type="term" value="C:nucleoplasm"/>
    <property type="evidence" value="ECO:0007669"/>
    <property type="project" value="UniProtKB-SubCell"/>
</dbReference>
<evidence type="ECO:0000256" key="2">
    <source>
        <dbReference type="ARBA" id="ARBA00004173"/>
    </source>
</evidence>
<dbReference type="Pfam" id="PF04564">
    <property type="entry name" value="U-box"/>
    <property type="match status" value="1"/>
</dbReference>
<dbReference type="GO" id="GO:0006281">
    <property type="term" value="P:DNA repair"/>
    <property type="evidence" value="ECO:0007669"/>
    <property type="project" value="UniProtKB-KW"/>
</dbReference>
<dbReference type="InterPro" id="IPR038959">
    <property type="entry name" value="Prp19"/>
</dbReference>
<dbReference type="InterPro" id="IPR036967">
    <property type="entry name" value="Ribosomal_uS11_sf"/>
</dbReference>
<keyword evidence="15" id="KW-0496">Mitochondrion</keyword>
<evidence type="ECO:0000256" key="7">
    <source>
        <dbReference type="ARBA" id="ARBA00022574"/>
    </source>
</evidence>
<evidence type="ECO:0000256" key="15">
    <source>
        <dbReference type="ARBA" id="ARBA00023128"/>
    </source>
</evidence>
<dbReference type="SUPFAM" id="SSF50978">
    <property type="entry name" value="WD40 repeat-like"/>
    <property type="match status" value="1"/>
</dbReference>
<dbReference type="Gene3D" id="3.30.420.80">
    <property type="entry name" value="Ribosomal protein S11"/>
    <property type="match status" value="1"/>
</dbReference>
<keyword evidence="7 21" id="KW-0853">WD repeat</keyword>
<dbReference type="GO" id="GO:0061630">
    <property type="term" value="F:ubiquitin protein ligase activity"/>
    <property type="evidence" value="ECO:0007669"/>
    <property type="project" value="UniProtKB-UniRule"/>
</dbReference>
<dbReference type="InterPro" id="IPR020472">
    <property type="entry name" value="WD40_PAC1"/>
</dbReference>
<keyword evidence="8 22" id="KW-0507">mRNA processing</keyword>
<evidence type="ECO:0000256" key="8">
    <source>
        <dbReference type="ARBA" id="ARBA00022664"/>
    </source>
</evidence>
<evidence type="ECO:0000313" key="25">
    <source>
        <dbReference type="Proteomes" id="UP001221898"/>
    </source>
</evidence>
<keyword evidence="19" id="KW-0687">Ribonucleoprotein</keyword>
<dbReference type="InterPro" id="IPR003613">
    <property type="entry name" value="Ubox_domain"/>
</dbReference>
<keyword evidence="11" id="KW-0677">Repeat</keyword>
<gene>
    <name evidence="24" type="ORF">AAFF_G00271830</name>
</gene>
<dbReference type="GO" id="GO:0000974">
    <property type="term" value="C:Prp19 complex"/>
    <property type="evidence" value="ECO:0007669"/>
    <property type="project" value="UniProtKB-UniRule"/>
</dbReference>
<dbReference type="AlphaFoldDB" id="A0AAD7W2C8"/>
<comment type="subcellular location">
    <subcellularLocation>
        <location evidence="2">Mitochondrion</location>
    </subcellularLocation>
    <subcellularLocation>
        <location evidence="3">Nucleus</location>
        <location evidence="3">Nucleoplasm</location>
    </subcellularLocation>
</comment>
<dbReference type="InterPro" id="IPR019775">
    <property type="entry name" value="WD40_repeat_CS"/>
</dbReference>
<dbReference type="Proteomes" id="UP001221898">
    <property type="component" value="Unassembled WGS sequence"/>
</dbReference>
<dbReference type="PANTHER" id="PTHR43995:SF1">
    <property type="entry name" value="PRE-MRNA-PROCESSING FACTOR 19"/>
    <property type="match status" value="1"/>
</dbReference>
<keyword evidence="12 22" id="KW-0227">DNA damage</keyword>
<dbReference type="GO" id="GO:0070534">
    <property type="term" value="P:protein K63-linked ubiquitination"/>
    <property type="evidence" value="ECO:0007669"/>
    <property type="project" value="UniProtKB-UniRule"/>
</dbReference>
<evidence type="ECO:0000256" key="4">
    <source>
        <dbReference type="ARBA" id="ARBA00004906"/>
    </source>
</evidence>
<dbReference type="FunFam" id="2.130.10.10:FF:000043">
    <property type="entry name" value="pre-mRNA-processing factor 19"/>
    <property type="match status" value="1"/>
</dbReference>
<dbReference type="InterPro" id="IPR055340">
    <property type="entry name" value="RING-Ubox_PRP19"/>
</dbReference>